<protein>
    <submittedName>
        <fullName evidence="3">CBS domain-containing protein</fullName>
    </submittedName>
</protein>
<evidence type="ECO:0000259" key="2">
    <source>
        <dbReference type="PROSITE" id="PS51371"/>
    </source>
</evidence>
<dbReference type="EMBL" id="JAUIYO010000017">
    <property type="protein sequence ID" value="MFK2826897.1"/>
    <property type="molecule type" value="Genomic_DNA"/>
</dbReference>
<accession>A0ABW8IBP7</accession>
<dbReference type="Pfam" id="PF00571">
    <property type="entry name" value="CBS"/>
    <property type="match status" value="1"/>
</dbReference>
<proteinExistence type="predicted"/>
<evidence type="ECO:0000256" key="1">
    <source>
        <dbReference type="PROSITE-ProRule" id="PRU00703"/>
    </source>
</evidence>
<dbReference type="Gene3D" id="3.10.580.10">
    <property type="entry name" value="CBS-domain"/>
    <property type="match status" value="1"/>
</dbReference>
<dbReference type="InterPro" id="IPR000644">
    <property type="entry name" value="CBS_dom"/>
</dbReference>
<keyword evidence="4" id="KW-1185">Reference proteome</keyword>
<dbReference type="Proteomes" id="UP001619911">
    <property type="component" value="Unassembled WGS sequence"/>
</dbReference>
<keyword evidence="1" id="KW-0129">CBS domain</keyword>
<name>A0ABW8IBP7_9BACI</name>
<gene>
    <name evidence="3" type="ORF">QYG89_14675</name>
</gene>
<feature type="domain" description="CBS" evidence="2">
    <location>
        <begin position="109"/>
        <end position="165"/>
    </location>
</feature>
<evidence type="ECO:0000313" key="3">
    <source>
        <dbReference type="EMBL" id="MFK2826897.1"/>
    </source>
</evidence>
<dbReference type="PROSITE" id="PS51371">
    <property type="entry name" value="CBS"/>
    <property type="match status" value="1"/>
</dbReference>
<reference evidence="3 4" key="1">
    <citation type="submission" date="2023-07" db="EMBL/GenBank/DDBJ databases">
        <title>Bacillus lucianemedeirus sp. nov, a new species isolated from an immunobiological production facility.</title>
        <authorList>
            <person name="Costa L.V."/>
            <person name="Miranda R.V.S.L."/>
            <person name="Brandao M.L.L."/>
            <person name="Reis C.M.F."/>
            <person name="Frazao A.M."/>
            <person name="Cruz F.V."/>
            <person name="Baio P.V.P."/>
            <person name="Veras J.F.C."/>
            <person name="Ramos J.N."/>
            <person name="Vieira V."/>
        </authorList>
    </citation>
    <scope>NUCLEOTIDE SEQUENCE [LARGE SCALE GENOMIC DNA]</scope>
    <source>
        <strain evidence="3 4">B190/17</strain>
    </source>
</reference>
<sequence>MMDKETITNDELSQRFEAAFNRIHNKLKAISQQSEKAAFMELLHTSARSHASIRAHLDELKQFAKLRNAIVHQKTEASYYIAQPHTEIVERIEQIDRILSEPAEAATIASSPVYTVEPDTLLVQVLEMIRDHKLAEYPVYEKGTCKGLLTGREILKWMADQHTDGKISLTDVQVRDILPPTSDYIISFVESKANIFDIESIFEEHQSQNKKLEAVLITPNGGADELPIGIITSWDLTKNNDILLEQ</sequence>
<organism evidence="3 4">
    <name type="scientific">Bacillus lumedeiriae</name>
    <dbReference type="NCBI Taxonomy" id="3058829"/>
    <lineage>
        <taxon>Bacteria</taxon>
        <taxon>Bacillati</taxon>
        <taxon>Bacillota</taxon>
        <taxon>Bacilli</taxon>
        <taxon>Bacillales</taxon>
        <taxon>Bacillaceae</taxon>
        <taxon>Bacillus</taxon>
    </lineage>
</organism>
<dbReference type="SUPFAM" id="SSF54631">
    <property type="entry name" value="CBS-domain pair"/>
    <property type="match status" value="1"/>
</dbReference>
<dbReference type="RefSeq" id="WP_404318628.1">
    <property type="nucleotide sequence ID" value="NZ_JAUIYO010000017.1"/>
</dbReference>
<dbReference type="InterPro" id="IPR046342">
    <property type="entry name" value="CBS_dom_sf"/>
</dbReference>
<comment type="caution">
    <text evidence="3">The sequence shown here is derived from an EMBL/GenBank/DDBJ whole genome shotgun (WGS) entry which is preliminary data.</text>
</comment>
<evidence type="ECO:0000313" key="4">
    <source>
        <dbReference type="Proteomes" id="UP001619911"/>
    </source>
</evidence>